<keyword evidence="5" id="KW-1185">Reference proteome</keyword>
<evidence type="ECO:0000313" key="4">
    <source>
        <dbReference type="EMBL" id="RCW65100.1"/>
    </source>
</evidence>
<accession>A0A368XAX0</accession>
<comment type="caution">
    <text evidence="4">The sequence shown here is derived from an EMBL/GenBank/DDBJ whole genome shotgun (WGS) entry which is preliminary data.</text>
</comment>
<name>A0A368XAX0_9BURK</name>
<dbReference type="OrthoDB" id="8700053at2"/>
<dbReference type="Pfam" id="PF06586">
    <property type="entry name" value="TraK_N"/>
    <property type="match status" value="1"/>
</dbReference>
<evidence type="ECO:0000313" key="5">
    <source>
        <dbReference type="Proteomes" id="UP000252884"/>
    </source>
</evidence>
<protein>
    <submittedName>
        <fullName evidence="4">Conjugal transfer pilus assembly protein TraK</fullName>
    </submittedName>
</protein>
<sequence length="312" mass="33157">MRSSEKAHRTRARSIDEPAQTAVSGQCARESLAGSLAMPCLLALGMLGLGLPAHALQLVEASDGVAVEAVLSLKEPTRLRIEDAAITDVFGNIHSNQCGNADAGPGLTPGVTPAAPGAGAAGNINLDGDIIIACDRGKGEIYLRPVGDSSRPVNLFVSSATATYTLLLRRADTPADTIVIRDRTPRAQRRQAQQSPPAGPAPSHVRTMKALLVAMASGRIPSDVRVEDVRRTLHLWPQVQFTLLRQYEGRGLIGERYTLKNIGAEPMALAEQAFYRPDSPAGGEITGIAIEHHKLEPGDTTTVYVLRRGGSR</sequence>
<evidence type="ECO:0000259" key="2">
    <source>
        <dbReference type="Pfam" id="PF06586"/>
    </source>
</evidence>
<dbReference type="EMBL" id="QPJK01000013">
    <property type="protein sequence ID" value="RCW65100.1"/>
    <property type="molecule type" value="Genomic_DNA"/>
</dbReference>
<evidence type="ECO:0000259" key="3">
    <source>
        <dbReference type="Pfam" id="PF23536"/>
    </source>
</evidence>
<dbReference type="Proteomes" id="UP000252884">
    <property type="component" value="Unassembled WGS sequence"/>
</dbReference>
<evidence type="ECO:0000256" key="1">
    <source>
        <dbReference type="SAM" id="MobiDB-lite"/>
    </source>
</evidence>
<gene>
    <name evidence="4" type="ORF">DES41_11324</name>
</gene>
<proteinExistence type="predicted"/>
<dbReference type="AlphaFoldDB" id="A0A368XAX0"/>
<dbReference type="InterPro" id="IPR055397">
    <property type="entry name" value="TraK_C"/>
</dbReference>
<dbReference type="Pfam" id="PF23536">
    <property type="entry name" value="TraK_C"/>
    <property type="match status" value="1"/>
</dbReference>
<feature type="region of interest" description="Disordered" evidence="1">
    <location>
        <begin position="183"/>
        <end position="204"/>
    </location>
</feature>
<dbReference type="InterPro" id="IPR010563">
    <property type="entry name" value="TraK_N"/>
</dbReference>
<reference evidence="4 5" key="1">
    <citation type="submission" date="2018-07" db="EMBL/GenBank/DDBJ databases">
        <title>Genomic Encyclopedia of Type Strains, Phase IV (KMG-IV): sequencing the most valuable type-strain genomes for metagenomic binning, comparative biology and taxonomic classification.</title>
        <authorList>
            <person name="Goeker M."/>
        </authorList>
    </citation>
    <scope>NUCLEOTIDE SEQUENCE [LARGE SCALE GENOMIC DNA]</scope>
    <source>
        <strain evidence="4 5">DSM 21634</strain>
    </source>
</reference>
<organism evidence="4 5">
    <name type="scientific">Pseudorhodoferax soli</name>
    <dbReference type="NCBI Taxonomy" id="545864"/>
    <lineage>
        <taxon>Bacteria</taxon>
        <taxon>Pseudomonadati</taxon>
        <taxon>Pseudomonadota</taxon>
        <taxon>Betaproteobacteria</taxon>
        <taxon>Burkholderiales</taxon>
        <taxon>Comamonadaceae</taxon>
    </lineage>
</organism>
<feature type="domain" description="TraK C-terminal" evidence="3">
    <location>
        <begin position="202"/>
        <end position="306"/>
    </location>
</feature>
<feature type="domain" description="TraK N-terminal" evidence="2">
    <location>
        <begin position="60"/>
        <end position="184"/>
    </location>
</feature>